<comment type="caution">
    <text evidence="1">The sequence shown here is derived from an EMBL/GenBank/DDBJ whole genome shotgun (WGS) entry which is preliminary data.</text>
</comment>
<evidence type="ECO:0000313" key="2">
    <source>
        <dbReference type="Proteomes" id="UP001638806"/>
    </source>
</evidence>
<dbReference type="EMBL" id="JBGNUJ010000010">
    <property type="protein sequence ID" value="KAL3954901.1"/>
    <property type="molecule type" value="Genomic_DNA"/>
</dbReference>
<evidence type="ECO:0000313" key="1">
    <source>
        <dbReference type="EMBL" id="KAL3954901.1"/>
    </source>
</evidence>
<gene>
    <name evidence="1" type="ORF">ACCO45_010464</name>
</gene>
<protein>
    <submittedName>
        <fullName evidence="1">Uncharacterized protein</fullName>
    </submittedName>
</protein>
<sequence length="298" mass="32563">MRNRHIFVRSSLTKGFTHRNTNDFTLLGQPWTSRPYDYSCNRHAGPCDAGPGTLMRAATHSHHEHAASRDMEHYSAVQPDVKTSAEPAWVSTRDRSASLHLSPGAIFWLERQTPLQLEGPCQGARDPRGFRYMHARDVCSSCAHCSEAGESLLARALRSGQLQETRENAREAEISDAWMLTTALGRQEGTPGPVSVRHGTSPWSTSPDMVMVADCMLCAVCGAASQSGDETWSSAVSSAGMLRLAWPSRQLQSGEGKHEQRAASAALPMPHAMPSPNRVFEVGTNPLNILPRARVPAR</sequence>
<accession>A0ACC4DEZ2</accession>
<proteinExistence type="predicted"/>
<organism evidence="1 2">
    <name type="scientific">Purpureocillium lilacinum</name>
    <name type="common">Paecilomyces lilacinus</name>
    <dbReference type="NCBI Taxonomy" id="33203"/>
    <lineage>
        <taxon>Eukaryota</taxon>
        <taxon>Fungi</taxon>
        <taxon>Dikarya</taxon>
        <taxon>Ascomycota</taxon>
        <taxon>Pezizomycotina</taxon>
        <taxon>Sordariomycetes</taxon>
        <taxon>Hypocreomycetidae</taxon>
        <taxon>Hypocreales</taxon>
        <taxon>Ophiocordycipitaceae</taxon>
        <taxon>Purpureocillium</taxon>
    </lineage>
</organism>
<dbReference type="Proteomes" id="UP001638806">
    <property type="component" value="Unassembled WGS sequence"/>
</dbReference>
<reference evidence="1" key="1">
    <citation type="submission" date="2024-12" db="EMBL/GenBank/DDBJ databases">
        <title>Comparative genomics and development of molecular markers within Purpureocillium lilacinum and among Purpureocillium species.</title>
        <authorList>
            <person name="Yeh Z.-Y."/>
            <person name="Ni N.-T."/>
            <person name="Lo P.-H."/>
            <person name="Mushyakhwo K."/>
            <person name="Lin C.-F."/>
            <person name="Nai Y.-S."/>
        </authorList>
    </citation>
    <scope>NUCLEOTIDE SEQUENCE</scope>
    <source>
        <strain evidence="1">NCHU-NPUST-175</strain>
    </source>
</reference>
<name>A0ACC4DEZ2_PURLI</name>
<keyword evidence="2" id="KW-1185">Reference proteome</keyword>